<evidence type="ECO:0000313" key="2">
    <source>
        <dbReference type="Proteomes" id="UP000251241"/>
    </source>
</evidence>
<dbReference type="Proteomes" id="UP000251241">
    <property type="component" value="Unassembled WGS sequence"/>
</dbReference>
<reference evidence="1 2" key="1">
    <citation type="submission" date="2018-06" db="EMBL/GenBank/DDBJ databases">
        <authorList>
            <consortium name="Pathogen Informatics"/>
            <person name="Doyle S."/>
        </authorList>
    </citation>
    <scope>NUCLEOTIDE SEQUENCE [LARGE SCALE GENOMIC DNA]</scope>
    <source>
        <strain evidence="1 2">NCTC11343</strain>
    </source>
</reference>
<organism evidence="1 2">
    <name type="scientific">Sphingobacterium multivorum</name>
    <dbReference type="NCBI Taxonomy" id="28454"/>
    <lineage>
        <taxon>Bacteria</taxon>
        <taxon>Pseudomonadati</taxon>
        <taxon>Bacteroidota</taxon>
        <taxon>Sphingobacteriia</taxon>
        <taxon>Sphingobacteriales</taxon>
        <taxon>Sphingobacteriaceae</taxon>
        <taxon>Sphingobacterium</taxon>
    </lineage>
</organism>
<proteinExistence type="predicted"/>
<sequence>MDKITSKVQIREIVAAAKQQGQQSGIESFMLSLQACLLKKKVRFPLLEFAAREIMLFLPETEQLHLTDRLIATTEMGSYVLTGIILQQRLPEHFEQSIHRACTYITIGNQWYVCDIIGERVLGHALLTLPKKAIPLLEELAHHSDKWIVRTIGVATHYAVKKGLSATYVNILLKLLISLSNTTDFHVKKGIGWGAKTIAKFHPDLVACYSKAIESPETKQWFRTKITIGLNRHNLRTKQNRQEDTTIHLNQ</sequence>
<evidence type="ECO:0000313" key="1">
    <source>
        <dbReference type="EMBL" id="SPZ83982.1"/>
    </source>
</evidence>
<dbReference type="EMBL" id="UAUU01000002">
    <property type="protein sequence ID" value="SPZ83982.1"/>
    <property type="molecule type" value="Genomic_DNA"/>
</dbReference>
<dbReference type="InterPro" id="IPR016024">
    <property type="entry name" value="ARM-type_fold"/>
</dbReference>
<protein>
    <submittedName>
        <fullName evidence="1">DNA alkylation repair enzyme</fullName>
    </submittedName>
</protein>
<dbReference type="RefSeq" id="WP_112373719.1">
    <property type="nucleotide sequence ID" value="NZ_CP069793.1"/>
</dbReference>
<dbReference type="GeneID" id="97179046"/>
<dbReference type="AlphaFoldDB" id="A0A2X2INV1"/>
<dbReference type="Pfam" id="PF08713">
    <property type="entry name" value="DNA_alkylation"/>
    <property type="match status" value="1"/>
</dbReference>
<dbReference type="InterPro" id="IPR014825">
    <property type="entry name" value="DNA_alkylation"/>
</dbReference>
<dbReference type="PANTHER" id="PTHR34070:SF1">
    <property type="entry name" value="DNA ALKYLATION REPAIR PROTEIN"/>
    <property type="match status" value="1"/>
</dbReference>
<dbReference type="Gene3D" id="1.25.10.90">
    <property type="match status" value="1"/>
</dbReference>
<name>A0A2X2INV1_SPHMU</name>
<dbReference type="SUPFAM" id="SSF48371">
    <property type="entry name" value="ARM repeat"/>
    <property type="match status" value="1"/>
</dbReference>
<accession>A0A2X2INV1</accession>
<dbReference type="PANTHER" id="PTHR34070">
    <property type="entry name" value="ARMADILLO-TYPE FOLD"/>
    <property type="match status" value="1"/>
</dbReference>
<gene>
    <name evidence="1" type="ORF">NCTC11343_00502</name>
</gene>